<gene>
    <name evidence="2" type="ORF">V6N11_027995</name>
</gene>
<sequence>MNASCTVVLSGGDAFAFLPFLISGEGHKQGLWEIRKNAAKGSACECLPFCISLFPCCFCLGLHRPQDEGCNKVQPVARKAKKKQVKDELDRIKQAEKKKRRLEKALATSAAIRSELEKKKQKKKEEQQRLDEDSAAIAEAVALHVLLGEDSSDSGEVMLNKEEGFNRWDCASNFNLFMGGGGACLPHQANTNRERMVTNAYRGGCEWAAFGNGDWSFTYGACGRDVHASHFENGGWGNEGLSADLIAAQAVSALQIREDAEVDKIVLNRMLRG</sequence>
<dbReference type="PANTHER" id="PTHR34212:SF1">
    <property type="entry name" value="OS06G0106900 PROTEIN"/>
    <property type="match status" value="1"/>
</dbReference>
<accession>A0ABR2P022</accession>
<keyword evidence="1" id="KW-0175">Coiled coil</keyword>
<organism evidence="2 3">
    <name type="scientific">Hibiscus sabdariffa</name>
    <name type="common">roselle</name>
    <dbReference type="NCBI Taxonomy" id="183260"/>
    <lineage>
        <taxon>Eukaryota</taxon>
        <taxon>Viridiplantae</taxon>
        <taxon>Streptophyta</taxon>
        <taxon>Embryophyta</taxon>
        <taxon>Tracheophyta</taxon>
        <taxon>Spermatophyta</taxon>
        <taxon>Magnoliopsida</taxon>
        <taxon>eudicotyledons</taxon>
        <taxon>Gunneridae</taxon>
        <taxon>Pentapetalae</taxon>
        <taxon>rosids</taxon>
        <taxon>malvids</taxon>
        <taxon>Malvales</taxon>
        <taxon>Malvaceae</taxon>
        <taxon>Malvoideae</taxon>
        <taxon>Hibiscus</taxon>
    </lineage>
</organism>
<comment type="caution">
    <text evidence="2">The sequence shown here is derived from an EMBL/GenBank/DDBJ whole genome shotgun (WGS) entry which is preliminary data.</text>
</comment>
<name>A0ABR2P022_9ROSI</name>
<feature type="coiled-coil region" evidence="1">
    <location>
        <begin position="78"/>
        <end position="136"/>
    </location>
</feature>
<keyword evidence="3" id="KW-1185">Reference proteome</keyword>
<proteinExistence type="predicted"/>
<reference evidence="2 3" key="1">
    <citation type="journal article" date="2024" name="G3 (Bethesda)">
        <title>Genome assembly of Hibiscus sabdariffa L. provides insights into metabolisms of medicinal natural products.</title>
        <authorList>
            <person name="Kim T."/>
        </authorList>
    </citation>
    <scope>NUCLEOTIDE SEQUENCE [LARGE SCALE GENOMIC DNA]</scope>
    <source>
        <strain evidence="2">TK-2024</strain>
        <tissue evidence="2">Old leaves</tissue>
    </source>
</reference>
<dbReference type="Proteomes" id="UP001396334">
    <property type="component" value="Unassembled WGS sequence"/>
</dbReference>
<evidence type="ECO:0000313" key="3">
    <source>
        <dbReference type="Proteomes" id="UP001396334"/>
    </source>
</evidence>
<dbReference type="EMBL" id="JBBPBN010000089">
    <property type="protein sequence ID" value="KAK8981585.1"/>
    <property type="molecule type" value="Genomic_DNA"/>
</dbReference>
<evidence type="ECO:0000313" key="2">
    <source>
        <dbReference type="EMBL" id="KAK8981585.1"/>
    </source>
</evidence>
<protein>
    <submittedName>
        <fullName evidence="2">Uncharacterized protein</fullName>
    </submittedName>
</protein>
<evidence type="ECO:0000256" key="1">
    <source>
        <dbReference type="SAM" id="Coils"/>
    </source>
</evidence>
<dbReference type="PANTHER" id="PTHR34212">
    <property type="entry name" value="OS02G0104200 PROTEIN"/>
    <property type="match status" value="1"/>
</dbReference>